<dbReference type="GO" id="GO:0003824">
    <property type="term" value="F:catalytic activity"/>
    <property type="evidence" value="ECO:0007669"/>
    <property type="project" value="InterPro"/>
</dbReference>
<evidence type="ECO:0000259" key="5">
    <source>
        <dbReference type="Pfam" id="PF04055"/>
    </source>
</evidence>
<dbReference type="SFLD" id="SFLDG01099">
    <property type="entry name" value="Uncharacterised_Radical_SAM_Su"/>
    <property type="match status" value="1"/>
</dbReference>
<dbReference type="CDD" id="cd01335">
    <property type="entry name" value="Radical_SAM"/>
    <property type="match status" value="1"/>
</dbReference>
<dbReference type="GeneID" id="10394178"/>
<keyword evidence="1" id="KW-0949">S-adenosyl-L-methionine</keyword>
<keyword evidence="7" id="KW-1185">Reference proteome</keyword>
<dbReference type="GO" id="GO:0046872">
    <property type="term" value="F:metal ion binding"/>
    <property type="evidence" value="ECO:0007669"/>
    <property type="project" value="UniProtKB-KW"/>
</dbReference>
<dbReference type="eggNOG" id="arCOG00934">
    <property type="taxonomic scope" value="Archaea"/>
</dbReference>
<keyword evidence="2" id="KW-0479">Metal-binding</keyword>
<dbReference type="HOGENOM" id="CLU_062674_0_1_2"/>
<dbReference type="EMBL" id="CP002588">
    <property type="protein sequence ID" value="AEA47075.1"/>
    <property type="molecule type" value="Genomic_DNA"/>
</dbReference>
<name>F2KT45_ARCVS</name>
<dbReference type="STRING" id="693661.Arcve_1065"/>
<proteinExistence type="predicted"/>
<organism evidence="6 7">
    <name type="scientific">Archaeoglobus veneficus (strain DSM 11195 / SNP6)</name>
    <dbReference type="NCBI Taxonomy" id="693661"/>
    <lineage>
        <taxon>Archaea</taxon>
        <taxon>Methanobacteriati</taxon>
        <taxon>Methanobacteriota</taxon>
        <taxon>Archaeoglobi</taxon>
        <taxon>Archaeoglobales</taxon>
        <taxon>Archaeoglobaceae</taxon>
        <taxon>Archaeoglobus</taxon>
    </lineage>
</organism>
<evidence type="ECO:0000256" key="1">
    <source>
        <dbReference type="ARBA" id="ARBA00022691"/>
    </source>
</evidence>
<evidence type="ECO:0000313" key="7">
    <source>
        <dbReference type="Proteomes" id="UP000008136"/>
    </source>
</evidence>
<dbReference type="Proteomes" id="UP000008136">
    <property type="component" value="Chromosome"/>
</dbReference>
<feature type="domain" description="Radical SAM core" evidence="5">
    <location>
        <begin position="131"/>
        <end position="285"/>
    </location>
</feature>
<reference evidence="6 7" key="1">
    <citation type="submission" date="2011-03" db="EMBL/GenBank/DDBJ databases">
        <title>The complete genome of Archaeoglobus veneficus SNP6.</title>
        <authorList>
            <consortium name="US DOE Joint Genome Institute (JGI-PGF)"/>
            <person name="Lucas S."/>
            <person name="Copeland A."/>
            <person name="Lapidus A."/>
            <person name="Bruce D."/>
            <person name="Goodwin L."/>
            <person name="Pitluck S."/>
            <person name="Kyrpides N."/>
            <person name="Mavromatis K."/>
            <person name="Pagani I."/>
            <person name="Ivanova N."/>
            <person name="Mikhailova N."/>
            <person name="Lu M."/>
            <person name="Detter J.C."/>
            <person name="Tapia R."/>
            <person name="Han C."/>
            <person name="Land M."/>
            <person name="Hauser L."/>
            <person name="Markowitz V."/>
            <person name="Cheng J.-F."/>
            <person name="Hugenholtz P."/>
            <person name="Woyke T."/>
            <person name="Wu D."/>
            <person name="Spring S."/>
            <person name="Brambilla E."/>
            <person name="Klenk H.-P."/>
            <person name="Eisen J.A."/>
        </authorList>
    </citation>
    <scope>NUCLEOTIDE SEQUENCE [LARGE SCALE GENOMIC DNA]</scope>
    <source>
        <strain>SNP6</strain>
    </source>
</reference>
<dbReference type="AlphaFoldDB" id="F2KT45"/>
<dbReference type="InterPro" id="IPR007197">
    <property type="entry name" value="rSAM"/>
</dbReference>
<keyword evidence="3" id="KW-0408">Iron</keyword>
<keyword evidence="4" id="KW-0411">Iron-sulfur</keyword>
<dbReference type="GO" id="GO:0051536">
    <property type="term" value="F:iron-sulfur cluster binding"/>
    <property type="evidence" value="ECO:0007669"/>
    <property type="project" value="UniProtKB-KW"/>
</dbReference>
<gene>
    <name evidence="6" type="ordered locus">Arcve_1065</name>
</gene>
<dbReference type="InterPro" id="IPR013785">
    <property type="entry name" value="Aldolase_TIM"/>
</dbReference>
<sequence length="339" mass="39890">MVLGLERYQRIYNGEAVAKFQIARRINAEKKESIDEMWKHHSELKKEFKALLAEKGDDIDFLTSHPADYSFLHLKVDLLKEMLKECCFCERRCGVNRYEKKGFCKVGAKSYYASEFLHMGEEPELIPSHTIFFNRCTFACVFCQNYDIVYDEDYEALPEDLAEVIDRRFRQGSRNVNFVGGNPDQHAHTILETLSHVESNIPVVWNSNMYHSSELAEVIEDVVDVWLGDFKYGNDKCAEKYSRVKNYWKVVTRNFLRAKDNGELLIRHLVMPNHIECCTEPIVKWVAENLGRDTRFNLMFQYYPAFRAFDFPEIARRLTPEEMRRAVEITEKYGLRNLV</sequence>
<dbReference type="PANTHER" id="PTHR43075:SF1">
    <property type="entry name" value="FORMATE LYASE ACTIVATING ENZYME, PUTATIVE (AFU_ORTHOLOGUE AFUA_2G15630)-RELATED"/>
    <property type="match status" value="1"/>
</dbReference>
<evidence type="ECO:0000313" key="6">
    <source>
        <dbReference type="EMBL" id="AEA47075.1"/>
    </source>
</evidence>
<evidence type="ECO:0000256" key="3">
    <source>
        <dbReference type="ARBA" id="ARBA00023004"/>
    </source>
</evidence>
<evidence type="ECO:0000256" key="4">
    <source>
        <dbReference type="ARBA" id="ARBA00023014"/>
    </source>
</evidence>
<evidence type="ECO:0000256" key="2">
    <source>
        <dbReference type="ARBA" id="ARBA00022723"/>
    </source>
</evidence>
<dbReference type="Gene3D" id="3.20.20.70">
    <property type="entry name" value="Aldolase class I"/>
    <property type="match status" value="1"/>
</dbReference>
<dbReference type="RefSeq" id="WP_013683739.1">
    <property type="nucleotide sequence ID" value="NC_015320.1"/>
</dbReference>
<dbReference type="SUPFAM" id="SSF102114">
    <property type="entry name" value="Radical SAM enzymes"/>
    <property type="match status" value="1"/>
</dbReference>
<dbReference type="InterPro" id="IPR040085">
    <property type="entry name" value="MJ0674-like"/>
</dbReference>
<dbReference type="Pfam" id="PF04055">
    <property type="entry name" value="Radical_SAM"/>
    <property type="match status" value="1"/>
</dbReference>
<dbReference type="PANTHER" id="PTHR43075">
    <property type="entry name" value="FORMATE LYASE ACTIVATING ENZYME, PUTATIVE (AFU_ORTHOLOGUE AFUA_2G15630)-RELATED"/>
    <property type="match status" value="1"/>
</dbReference>
<dbReference type="SFLD" id="SFLDS00029">
    <property type="entry name" value="Radical_SAM"/>
    <property type="match status" value="1"/>
</dbReference>
<dbReference type="InterPro" id="IPR058240">
    <property type="entry name" value="rSAM_sf"/>
</dbReference>
<accession>F2KT45</accession>
<protein>
    <submittedName>
        <fullName evidence="6">Radical SAM domain protein</fullName>
    </submittedName>
</protein>
<dbReference type="KEGG" id="ave:Arcve_1065"/>
<dbReference type="OrthoDB" id="371936at2157"/>